<reference evidence="10 11" key="1">
    <citation type="journal article" date="2016" name="Genome Announc.">
        <title>First Complete Genome Sequence of a Subdivision 6 Acidobacterium Strain.</title>
        <authorList>
            <person name="Huang S."/>
            <person name="Vieira S."/>
            <person name="Bunk B."/>
            <person name="Riedel T."/>
            <person name="Sproer C."/>
            <person name="Overmann J."/>
        </authorList>
    </citation>
    <scope>NUCLEOTIDE SEQUENCE [LARGE SCALE GENOMIC DNA]</scope>
    <source>
        <strain evidence="11">DSM 100886 HEG_-6_39</strain>
    </source>
</reference>
<dbReference type="GO" id="GO:0022857">
    <property type="term" value="F:transmembrane transporter activity"/>
    <property type="evidence" value="ECO:0007669"/>
    <property type="project" value="TreeGrafter"/>
</dbReference>
<evidence type="ECO:0000259" key="8">
    <source>
        <dbReference type="Pfam" id="PF02687"/>
    </source>
</evidence>
<feature type="transmembrane region" description="Helical" evidence="7">
    <location>
        <begin position="298"/>
        <end position="326"/>
    </location>
</feature>
<evidence type="ECO:0000313" key="11">
    <source>
        <dbReference type="Proteomes" id="UP000076079"/>
    </source>
</evidence>
<evidence type="ECO:0000256" key="6">
    <source>
        <dbReference type="ARBA" id="ARBA00038076"/>
    </source>
</evidence>
<comment type="similarity">
    <text evidence="6">Belongs to the ABC-4 integral membrane protein family.</text>
</comment>
<evidence type="ECO:0000256" key="5">
    <source>
        <dbReference type="ARBA" id="ARBA00023136"/>
    </source>
</evidence>
<keyword evidence="11" id="KW-1185">Reference proteome</keyword>
<feature type="transmembrane region" description="Helical" evidence="7">
    <location>
        <begin position="28"/>
        <end position="50"/>
    </location>
</feature>
<name>A0A143PUU3_LUTPR</name>
<sequence>MAIRVGMLWEILVIAFDTLRANKLRSALTILGVVIGVMSIVAMTALITGFSDSLEGQIRAFGSNTVFVQKLGFQSFSSGRSFLELIKRPNLTNDDAKALGESPLVGEVGLQIGGGGPFAAIERMSFAGQATKRFAVIGATSNWGDMNFIPFMSGRFFGDFEVLNRRNVIVLGYSPAEAMFLTRGIDPLGKVIRVGRDSYTVVGVMDKRPAALGDANGFAVIPYTTYEKRYPTPRFRGIVFRPLTIVVSSAEGVNVDELRTEIESIMRARHRLKLGEENDFDTVTADFIVAFLRQFTKAVVLALFVISSIALMVGGIGVMAIMTISVTERTREIGVRKALGARRREILVQFLIEAVFLTMLGGLLGIALGAGIGYAVNVFAGFPVSLPLWSFALGVGFSATVGILFGMLPAVKASKLDPIEALRYE</sequence>
<dbReference type="PANTHER" id="PTHR30572:SF4">
    <property type="entry name" value="ABC TRANSPORTER PERMEASE YTRF"/>
    <property type="match status" value="1"/>
</dbReference>
<dbReference type="Proteomes" id="UP000076079">
    <property type="component" value="Chromosome"/>
</dbReference>
<feature type="transmembrane region" description="Helical" evidence="7">
    <location>
        <begin position="347"/>
        <end position="376"/>
    </location>
</feature>
<dbReference type="STRING" id="1855912.LuPra_04845"/>
<accession>A0A143PUU3</accession>
<evidence type="ECO:0000256" key="2">
    <source>
        <dbReference type="ARBA" id="ARBA00022475"/>
    </source>
</evidence>
<keyword evidence="10" id="KW-0067">ATP-binding</keyword>
<dbReference type="EMBL" id="CP015136">
    <property type="protein sequence ID" value="AMY11594.1"/>
    <property type="molecule type" value="Genomic_DNA"/>
</dbReference>
<keyword evidence="10" id="KW-0378">Hydrolase</keyword>
<evidence type="ECO:0000313" key="10">
    <source>
        <dbReference type="EMBL" id="AMY11594.1"/>
    </source>
</evidence>
<dbReference type="GO" id="GO:0016787">
    <property type="term" value="F:hydrolase activity"/>
    <property type="evidence" value="ECO:0007669"/>
    <property type="project" value="UniProtKB-KW"/>
</dbReference>
<dbReference type="InterPro" id="IPR025857">
    <property type="entry name" value="MacB_PCD"/>
</dbReference>
<keyword evidence="10" id="KW-0547">Nucleotide-binding</keyword>
<dbReference type="Pfam" id="PF12704">
    <property type="entry name" value="MacB_PCD"/>
    <property type="match status" value="1"/>
</dbReference>
<feature type="domain" description="ABC3 transporter permease C-terminal" evidence="8">
    <location>
        <begin position="305"/>
        <end position="418"/>
    </location>
</feature>
<evidence type="ECO:0000259" key="9">
    <source>
        <dbReference type="Pfam" id="PF12704"/>
    </source>
</evidence>
<evidence type="ECO:0000256" key="4">
    <source>
        <dbReference type="ARBA" id="ARBA00022989"/>
    </source>
</evidence>
<protein>
    <submittedName>
        <fullName evidence="10">Macrolide export ATP-binding/permease protein MacB</fullName>
        <ecNumber evidence="10">3.6.3.-</ecNumber>
    </submittedName>
</protein>
<dbReference type="RefSeq" id="WP_110173132.1">
    <property type="nucleotide sequence ID" value="NZ_CP015136.1"/>
</dbReference>
<dbReference type="OrthoDB" id="9770099at2"/>
<dbReference type="AlphaFoldDB" id="A0A143PUU3"/>
<gene>
    <name evidence="10" type="primary">macB_49</name>
    <name evidence="10" type="ORF">LuPra_04845</name>
</gene>
<dbReference type="GO" id="GO:0005524">
    <property type="term" value="F:ATP binding"/>
    <property type="evidence" value="ECO:0007669"/>
    <property type="project" value="UniProtKB-KW"/>
</dbReference>
<dbReference type="PANTHER" id="PTHR30572">
    <property type="entry name" value="MEMBRANE COMPONENT OF TRANSPORTER-RELATED"/>
    <property type="match status" value="1"/>
</dbReference>
<evidence type="ECO:0000256" key="1">
    <source>
        <dbReference type="ARBA" id="ARBA00004651"/>
    </source>
</evidence>
<keyword evidence="2" id="KW-1003">Cell membrane</keyword>
<dbReference type="Pfam" id="PF02687">
    <property type="entry name" value="FtsX"/>
    <property type="match status" value="1"/>
</dbReference>
<comment type="subcellular location">
    <subcellularLocation>
        <location evidence="1">Cell membrane</location>
        <topology evidence="1">Multi-pass membrane protein</topology>
    </subcellularLocation>
</comment>
<feature type="transmembrane region" description="Helical" evidence="7">
    <location>
        <begin position="388"/>
        <end position="408"/>
    </location>
</feature>
<feature type="domain" description="MacB-like periplasmic core" evidence="9">
    <location>
        <begin position="26"/>
        <end position="264"/>
    </location>
</feature>
<keyword evidence="4 7" id="KW-1133">Transmembrane helix</keyword>
<keyword evidence="5 7" id="KW-0472">Membrane</keyword>
<dbReference type="KEGG" id="abac:LuPra_04845"/>
<organism evidence="10 11">
    <name type="scientific">Luteitalea pratensis</name>
    <dbReference type="NCBI Taxonomy" id="1855912"/>
    <lineage>
        <taxon>Bacteria</taxon>
        <taxon>Pseudomonadati</taxon>
        <taxon>Acidobacteriota</taxon>
        <taxon>Vicinamibacteria</taxon>
        <taxon>Vicinamibacterales</taxon>
        <taxon>Vicinamibacteraceae</taxon>
        <taxon>Luteitalea</taxon>
    </lineage>
</organism>
<reference evidence="11" key="2">
    <citation type="submission" date="2016-04" db="EMBL/GenBank/DDBJ databases">
        <title>First Complete Genome Sequence of a Subdivision 6 Acidobacterium.</title>
        <authorList>
            <person name="Huang S."/>
            <person name="Vieira S."/>
            <person name="Bunk B."/>
            <person name="Riedel T."/>
            <person name="Sproeer C."/>
            <person name="Overmann J."/>
        </authorList>
    </citation>
    <scope>NUCLEOTIDE SEQUENCE [LARGE SCALE GENOMIC DNA]</scope>
    <source>
        <strain evidence="11">DSM 100886 HEG_-6_39</strain>
    </source>
</reference>
<keyword evidence="3 7" id="KW-0812">Transmembrane</keyword>
<proteinExistence type="inferred from homology"/>
<dbReference type="InterPro" id="IPR050250">
    <property type="entry name" value="Macrolide_Exporter_MacB"/>
</dbReference>
<dbReference type="GO" id="GO:0005886">
    <property type="term" value="C:plasma membrane"/>
    <property type="evidence" value="ECO:0007669"/>
    <property type="project" value="UniProtKB-SubCell"/>
</dbReference>
<dbReference type="InterPro" id="IPR003838">
    <property type="entry name" value="ABC3_permease_C"/>
</dbReference>
<dbReference type="EC" id="3.6.3.-" evidence="10"/>
<evidence type="ECO:0000256" key="3">
    <source>
        <dbReference type="ARBA" id="ARBA00022692"/>
    </source>
</evidence>
<evidence type="ECO:0000256" key="7">
    <source>
        <dbReference type="SAM" id="Phobius"/>
    </source>
</evidence>